<protein>
    <submittedName>
        <fullName evidence="9">Uncharacterized protein</fullName>
    </submittedName>
</protein>
<dbReference type="CDD" id="cd03499">
    <property type="entry name" value="SQR_TypeC_SdhC"/>
    <property type="match status" value="1"/>
</dbReference>
<reference evidence="9" key="1">
    <citation type="submission" date="2019-11" db="EMBL/GenBank/DDBJ databases">
        <title>Bipolaris sorokiniana Genome sequencing.</title>
        <authorList>
            <person name="Wang H."/>
        </authorList>
    </citation>
    <scope>NUCLEOTIDE SEQUENCE</scope>
</reference>
<keyword evidence="7 8" id="KW-0472">Membrane</keyword>
<dbReference type="GO" id="GO:0006121">
    <property type="term" value="P:mitochondrial electron transport, succinate to ubiquinone"/>
    <property type="evidence" value="ECO:0007669"/>
    <property type="project" value="TreeGrafter"/>
</dbReference>
<evidence type="ECO:0000256" key="5">
    <source>
        <dbReference type="ARBA" id="ARBA00022989"/>
    </source>
</evidence>
<sequence>MNFQRVFQLGLRRVGAPGLRVQLTGYLVQRRLISQDQAARIIAEQRIRRPVSPNLSIYKPQINSVTSTLQRITGLTLSGSLYLFGTAYLVALYTGWHMDTTSMVAAVAAWPTAIKMSVKAFLAFPFFFHGFNGLRYLIWDAGVGFKSQYVIRTGWTVIGMTVVASLYYAFMT</sequence>
<dbReference type="Pfam" id="PF01127">
    <property type="entry name" value="Sdh_cyt"/>
    <property type="match status" value="1"/>
</dbReference>
<dbReference type="GO" id="GO:0006099">
    <property type="term" value="P:tricarboxylic acid cycle"/>
    <property type="evidence" value="ECO:0007669"/>
    <property type="project" value="InterPro"/>
</dbReference>
<evidence type="ECO:0000313" key="10">
    <source>
        <dbReference type="Proteomes" id="UP000624244"/>
    </source>
</evidence>
<dbReference type="EMBL" id="WNKQ01000023">
    <property type="protein sequence ID" value="KAF5844414.1"/>
    <property type="molecule type" value="Genomic_DNA"/>
</dbReference>
<accession>A0A8H5ZA05</accession>
<dbReference type="GO" id="GO:0009055">
    <property type="term" value="F:electron transfer activity"/>
    <property type="evidence" value="ECO:0007669"/>
    <property type="project" value="InterPro"/>
</dbReference>
<keyword evidence="5 8" id="KW-1133">Transmembrane helix</keyword>
<dbReference type="OMA" id="PHDATHY"/>
<name>A0A8H5ZA05_COCSA</name>
<dbReference type="PANTHER" id="PTHR10978:SF5">
    <property type="entry name" value="SUCCINATE DEHYDROGENASE CYTOCHROME B560 SUBUNIT, MITOCHONDRIAL"/>
    <property type="match status" value="1"/>
</dbReference>
<evidence type="ECO:0000256" key="1">
    <source>
        <dbReference type="ARBA" id="ARBA00004370"/>
    </source>
</evidence>
<feature type="transmembrane region" description="Helical" evidence="8">
    <location>
        <begin position="116"/>
        <end position="137"/>
    </location>
</feature>
<dbReference type="GO" id="GO:0016020">
    <property type="term" value="C:membrane"/>
    <property type="evidence" value="ECO:0007669"/>
    <property type="project" value="UniProtKB-SubCell"/>
</dbReference>
<organism evidence="9 10">
    <name type="scientific">Cochliobolus sativus</name>
    <name type="common">Common root rot and spot blotch fungus</name>
    <name type="synonym">Bipolaris sorokiniana</name>
    <dbReference type="NCBI Taxonomy" id="45130"/>
    <lineage>
        <taxon>Eukaryota</taxon>
        <taxon>Fungi</taxon>
        <taxon>Dikarya</taxon>
        <taxon>Ascomycota</taxon>
        <taxon>Pezizomycotina</taxon>
        <taxon>Dothideomycetes</taxon>
        <taxon>Pleosporomycetidae</taxon>
        <taxon>Pleosporales</taxon>
        <taxon>Pleosporineae</taxon>
        <taxon>Pleosporaceae</taxon>
        <taxon>Bipolaris</taxon>
    </lineage>
</organism>
<keyword evidence="6" id="KW-0408">Iron</keyword>
<evidence type="ECO:0000256" key="7">
    <source>
        <dbReference type="ARBA" id="ARBA00023136"/>
    </source>
</evidence>
<keyword evidence="4" id="KW-0479">Metal-binding</keyword>
<dbReference type="PANTHER" id="PTHR10978">
    <property type="entry name" value="SUCCINATE DEHYDROGENASE CYTOCHROME B560 SUBUNIT"/>
    <property type="match status" value="1"/>
</dbReference>
<proteinExistence type="predicted"/>
<comment type="subcellular location">
    <subcellularLocation>
        <location evidence="1">Membrane</location>
    </subcellularLocation>
</comment>
<dbReference type="InterPro" id="IPR014314">
    <property type="entry name" value="Succ_DH_cytb556"/>
</dbReference>
<feature type="transmembrane region" description="Helical" evidence="8">
    <location>
        <begin position="149"/>
        <end position="170"/>
    </location>
</feature>
<dbReference type="InterPro" id="IPR034804">
    <property type="entry name" value="SQR/QFR_C/D"/>
</dbReference>
<comment type="caution">
    <text evidence="9">The sequence shown here is derived from an EMBL/GenBank/DDBJ whole genome shotgun (WGS) entry which is preliminary data.</text>
</comment>
<dbReference type="GO" id="GO:0046872">
    <property type="term" value="F:metal ion binding"/>
    <property type="evidence" value="ECO:0007669"/>
    <property type="project" value="UniProtKB-KW"/>
</dbReference>
<dbReference type="InterPro" id="IPR000701">
    <property type="entry name" value="SuccDH_FuR_B_TM-su"/>
</dbReference>
<evidence type="ECO:0000256" key="4">
    <source>
        <dbReference type="ARBA" id="ARBA00022723"/>
    </source>
</evidence>
<dbReference type="SUPFAM" id="SSF81343">
    <property type="entry name" value="Fumarate reductase respiratory complex transmembrane subunits"/>
    <property type="match status" value="1"/>
</dbReference>
<feature type="transmembrane region" description="Helical" evidence="8">
    <location>
        <begin position="72"/>
        <end position="96"/>
    </location>
</feature>
<evidence type="ECO:0000256" key="6">
    <source>
        <dbReference type="ARBA" id="ARBA00023004"/>
    </source>
</evidence>
<dbReference type="Gene3D" id="1.20.1300.10">
    <property type="entry name" value="Fumarate reductase/succinate dehydrogenase, transmembrane subunit"/>
    <property type="match status" value="1"/>
</dbReference>
<dbReference type="NCBIfam" id="TIGR02970">
    <property type="entry name" value="succ_dehyd_cytB"/>
    <property type="match status" value="1"/>
</dbReference>
<evidence type="ECO:0000256" key="8">
    <source>
        <dbReference type="SAM" id="Phobius"/>
    </source>
</evidence>
<keyword evidence="3 8" id="KW-0812">Transmembrane</keyword>
<dbReference type="Proteomes" id="UP000624244">
    <property type="component" value="Unassembled WGS sequence"/>
</dbReference>
<gene>
    <name evidence="9" type="ORF">GGP41_001389</name>
</gene>
<evidence type="ECO:0000256" key="2">
    <source>
        <dbReference type="ARBA" id="ARBA00022617"/>
    </source>
</evidence>
<evidence type="ECO:0000313" key="9">
    <source>
        <dbReference type="EMBL" id="KAF5844414.1"/>
    </source>
</evidence>
<dbReference type="AlphaFoldDB" id="A0A8H5ZA05"/>
<evidence type="ECO:0000256" key="3">
    <source>
        <dbReference type="ARBA" id="ARBA00022692"/>
    </source>
</evidence>
<dbReference type="GO" id="GO:0005739">
    <property type="term" value="C:mitochondrion"/>
    <property type="evidence" value="ECO:0007669"/>
    <property type="project" value="GOC"/>
</dbReference>
<keyword evidence="2" id="KW-0349">Heme</keyword>